<organism evidence="3 4">
    <name type="scientific">Caproiciproducens faecalis</name>
    <dbReference type="NCBI Taxonomy" id="2820301"/>
    <lineage>
        <taxon>Bacteria</taxon>
        <taxon>Bacillati</taxon>
        <taxon>Bacillota</taxon>
        <taxon>Clostridia</taxon>
        <taxon>Eubacteriales</taxon>
        <taxon>Acutalibacteraceae</taxon>
        <taxon>Caproiciproducens</taxon>
    </lineage>
</organism>
<evidence type="ECO:0000313" key="4">
    <source>
        <dbReference type="Proteomes" id="UP000719942"/>
    </source>
</evidence>
<feature type="transmembrane region" description="Helical" evidence="2">
    <location>
        <begin position="299"/>
        <end position="318"/>
    </location>
</feature>
<feature type="region of interest" description="Disordered" evidence="1">
    <location>
        <begin position="790"/>
        <end position="815"/>
    </location>
</feature>
<keyword evidence="4" id="KW-1185">Reference proteome</keyword>
<keyword evidence="2" id="KW-0472">Membrane</keyword>
<feature type="transmembrane region" description="Helical" evidence="2">
    <location>
        <begin position="158"/>
        <end position="174"/>
    </location>
</feature>
<feature type="transmembrane region" description="Helical" evidence="2">
    <location>
        <begin position="223"/>
        <end position="249"/>
    </location>
</feature>
<dbReference type="EMBL" id="JAGFNZ010000002">
    <property type="protein sequence ID" value="MBW7572800.1"/>
    <property type="molecule type" value="Genomic_DNA"/>
</dbReference>
<feature type="transmembrane region" description="Helical" evidence="2">
    <location>
        <begin position="132"/>
        <end position="151"/>
    </location>
</feature>
<feature type="transmembrane region" description="Helical" evidence="2">
    <location>
        <begin position="386"/>
        <end position="404"/>
    </location>
</feature>
<feature type="transmembrane region" description="Helical" evidence="2">
    <location>
        <begin position="75"/>
        <end position="95"/>
    </location>
</feature>
<gene>
    <name evidence="3" type="ORF">J5W02_08225</name>
</gene>
<name>A0ABS7DNC2_9FIRM</name>
<keyword evidence="2" id="KW-1133">Transmembrane helix</keyword>
<feature type="transmembrane region" description="Helical" evidence="2">
    <location>
        <begin position="107"/>
        <end position="126"/>
    </location>
</feature>
<evidence type="ECO:0000313" key="3">
    <source>
        <dbReference type="EMBL" id="MBW7572800.1"/>
    </source>
</evidence>
<feature type="transmembrane region" description="Helical" evidence="2">
    <location>
        <begin position="424"/>
        <end position="445"/>
    </location>
</feature>
<keyword evidence="2" id="KW-0812">Transmembrane</keyword>
<feature type="compositionally biased region" description="Basic and acidic residues" evidence="1">
    <location>
        <begin position="792"/>
        <end position="804"/>
    </location>
</feature>
<feature type="transmembrane region" description="Helical" evidence="2">
    <location>
        <begin position="757"/>
        <end position="779"/>
    </location>
</feature>
<comment type="caution">
    <text evidence="3">The sequence shown here is derived from an EMBL/GenBank/DDBJ whole genome shotgun (WGS) entry which is preliminary data.</text>
</comment>
<feature type="transmembrane region" description="Helical" evidence="2">
    <location>
        <begin position="355"/>
        <end position="374"/>
    </location>
</feature>
<proteinExistence type="predicted"/>
<protein>
    <submittedName>
        <fullName evidence="3">YfhO family protein</fullName>
    </submittedName>
</protein>
<dbReference type="Pfam" id="PF09586">
    <property type="entry name" value="YfhO"/>
    <property type="match status" value="2"/>
</dbReference>
<dbReference type="Proteomes" id="UP000719942">
    <property type="component" value="Unassembled WGS sequence"/>
</dbReference>
<dbReference type="PANTHER" id="PTHR38454">
    <property type="entry name" value="INTEGRAL MEMBRANE PROTEIN-RELATED"/>
    <property type="match status" value="1"/>
</dbReference>
<feature type="transmembrane region" description="Helical" evidence="2">
    <location>
        <begin position="457"/>
        <end position="475"/>
    </location>
</feature>
<dbReference type="PANTHER" id="PTHR38454:SF1">
    <property type="entry name" value="INTEGRAL MEMBRANE PROTEIN"/>
    <property type="match status" value="1"/>
</dbReference>
<accession>A0ABS7DNC2</accession>
<reference evidence="3 4" key="1">
    <citation type="submission" date="2021-03" db="EMBL/GenBank/DDBJ databases">
        <title>Caproiciproducens sp. nov. isolated from feces of cow.</title>
        <authorList>
            <person name="Choi J.-Y."/>
        </authorList>
    </citation>
    <scope>NUCLEOTIDE SEQUENCE [LARGE SCALE GENOMIC DNA]</scope>
    <source>
        <strain evidence="3 4">AGMB10547</strain>
    </source>
</reference>
<sequence length="815" mass="93309">MLTRTGKQNYYLKALLYGMGISFLFFIPFIIFDNGYFLFYGDFNVQQVPFYQMCHDAIRAGNIGWSWTTDLGANFIGSYSFYLLGSPFFWLTIPFPSWMVPHLMGPLLILKFGCASLTGFIYLKRYVKNPDYAVIGGMLYAFSGFSVYNIFFNHFHEAIVFFPLMLWALDEYIYTRRRGIFAVTVFACCFVNYYFFVGQVVFTLIYGFTRLLTGNWKITLRDFLLIICEAVIGVLCASVLLVPTVLAVIQNPRVDNPPEGWNALLYDWNQRYVHILECFFFPPDIPARPNFTPKSEAKWASLGAWLPLFSMTGVIGFLRMHKEHWLKKVLGILFLMAFVPILNSAFQLFNSSYYARWFYILTLMMSLATVISLERECIDWKSSIKWTTGITLGIALPIGLMVTSTQQDGKKVTSYGLEDYPTRFWTYVAIALLSLTLLTIIFKWYRRDKKLFIRRCMGGVALISVLYSLFFIALGKTQSDDAHRELIPYSLNGGKNIQLPDTKNCRVDVYDGMDNQAMYWQIPTIQAFHSIVPGSIMDFYPSIGVQRDVGSRPDAKYYGLRGLTSCRWLFDSALSGKNFEGEEGASNPVMPGWTFYAAQNGFNIYQNDYYIPMGFSYDSYITRTEYEQIDKESRHLLLLKTLVLENDDAQKYDGILPHNDDYQSSEFTQSAYFEDCLKRKSESCSSFDRDNSGFTAKITADRERMVFFSVPWEGGWSAQVNGKPAEIAKVNVGFMAVKVPAGESVIRFDYETPGLKLGAAASAGGAALFLVFYLVTRAYDKKNPRKRKTYRIKYEEYPADKKPEQPVPAAPEDDQ</sequence>
<feature type="transmembrane region" description="Helical" evidence="2">
    <location>
        <begin position="330"/>
        <end position="349"/>
    </location>
</feature>
<evidence type="ECO:0000256" key="1">
    <source>
        <dbReference type="SAM" id="MobiDB-lite"/>
    </source>
</evidence>
<feature type="transmembrane region" description="Helical" evidence="2">
    <location>
        <begin position="180"/>
        <end position="202"/>
    </location>
</feature>
<dbReference type="InterPro" id="IPR018580">
    <property type="entry name" value="Uncharacterised_YfhO"/>
</dbReference>
<feature type="transmembrane region" description="Helical" evidence="2">
    <location>
        <begin position="12"/>
        <end position="32"/>
    </location>
</feature>
<evidence type="ECO:0000256" key="2">
    <source>
        <dbReference type="SAM" id="Phobius"/>
    </source>
</evidence>
<dbReference type="RefSeq" id="WP_219965305.1">
    <property type="nucleotide sequence ID" value="NZ_JAGFNZ010000002.1"/>
</dbReference>